<feature type="transmembrane region" description="Helical" evidence="7">
    <location>
        <begin position="930"/>
        <end position="951"/>
    </location>
</feature>
<dbReference type="Proteomes" id="UP000887097">
    <property type="component" value="Unassembled WGS sequence"/>
</dbReference>
<dbReference type="InterPro" id="IPR000719">
    <property type="entry name" value="Prot_kinase_dom"/>
</dbReference>
<dbReference type="Pfam" id="PF00069">
    <property type="entry name" value="Pkinase"/>
    <property type="match status" value="1"/>
</dbReference>
<dbReference type="SUPFAM" id="SSF56112">
    <property type="entry name" value="Protein kinase-like (PK-like)"/>
    <property type="match status" value="1"/>
</dbReference>
<gene>
    <name evidence="9" type="ORF">PRMUPPPA20_11180</name>
</gene>
<evidence type="ECO:0000256" key="7">
    <source>
        <dbReference type="SAM" id="Phobius"/>
    </source>
</evidence>
<feature type="domain" description="Protein kinase" evidence="8">
    <location>
        <begin position="219"/>
        <end position="483"/>
    </location>
</feature>
<name>A0AA37I1Y6_XYLRU</name>
<dbReference type="GO" id="GO:0004674">
    <property type="term" value="F:protein serine/threonine kinase activity"/>
    <property type="evidence" value="ECO:0007669"/>
    <property type="project" value="UniProtKB-KW"/>
</dbReference>
<keyword evidence="1" id="KW-0723">Serine/threonine-protein kinase</keyword>
<keyword evidence="4" id="KW-0418">Kinase</keyword>
<proteinExistence type="predicted"/>
<evidence type="ECO:0000313" key="9">
    <source>
        <dbReference type="EMBL" id="GJG33009.1"/>
    </source>
</evidence>
<sequence>MSTDRTPQNKVNGNEEVNVDKTVRATNFDFPQNTPSKGEEPDKPLDGTIRIDMPKMEAPKPAAPKPLDGTVRAPGLNQPITPRPAAPRPAAPRPAAPKALDGTVRAPGLNQPITPQSAAPRPAAPKALDGTVRAPGINQPIAPQPVTPQPAAPKPAAPSMGSTVRGAQPQPQAQAQAQVRPNVNISIISSASNTDRAKKQRLQRNLIDENIYTLKGQEYRRVSVLSENTGEAEVFLVEKDNKEYVLKVYYPNFDVNRKILQTVLNFDFEMVVKVYDFGKTYVDGKHRYYELMEYLQGGSMAEFNLEGDINKFRRIALQSAAALAYCHQLRILHKDIKPGNFFFRDKDHNQLVLGDFGISSMLEEDGKSHKTTQARTPIYAAPEMYADVIDGVVEISPKADYYSLGISLMTLWLGESPMSTNERVMMRQKNEGRIPRMNELPERIKLLVMGLTVVNPINRWGYEQVEQWFLGESPKVDLSSPFLKYQSFVVDPERNLVAENVQELVPMLLANERLAIGYLYNGRITQWLDACGNNKLSTIVKDIISKKYPIDQRAGLMASLYAMDPAYPYKDVRGTNCEDIHAVCISLLSNQDEYAISLAAPNDNFYLYVETHTSCDVDRLRSYFKEVDHNNKEQVRVAIMKIVLEVDPEIPFMVKHPSAAINDIVSAFGHEDITEDEWHSLTDGRLLAWMYSHEDQMACESLRIMTLDQPYSRNLAYKVLYNLNRESAYDLAGAFTPIQVGELLNERLHKAQNLPEKEFEEEMKDFTELDGRFAYYAQLHGWTEMYNEHKRCFDFKSEENTERMGAYDVKTAVYRFCRILGVTPTYMMGDGIEYADGRNLQAKKLQVFRNEIRNGSMGQWMSVFYHEDPNADFTVEYSYEHAVEDWLMAMGKIDPSQRYYKRFIDARDETQRRVAFVKDSWKRAKTKEKIWRTAFYTLSGIWLVFVLIFGVTNPEYILTHTFISIGLPLGGMTGMIVATRSFFKGYDFMFSFLWGLVGAFTCFIPIIILKYIGASHPMLFNIAIIVITLIYMLVCHLTDFRGNEKADSRLISEVLENDMKSNLIEPLYYTFKARSYKFKGSKFGLLNDVTDQVRSITGESVLHYVLWSLLMLVFVVSFVVFSPSMLNIANPNSHMKEAPKSIIKKIDRDA</sequence>
<dbReference type="AlphaFoldDB" id="A0AA37I1Y6"/>
<evidence type="ECO:0000256" key="1">
    <source>
        <dbReference type="ARBA" id="ARBA00022527"/>
    </source>
</evidence>
<keyword evidence="7" id="KW-0472">Membrane</keyword>
<keyword evidence="5" id="KW-0067">ATP-binding</keyword>
<dbReference type="PROSITE" id="PS00108">
    <property type="entry name" value="PROTEIN_KINASE_ST"/>
    <property type="match status" value="1"/>
</dbReference>
<keyword evidence="3" id="KW-0547">Nucleotide-binding</keyword>
<keyword evidence="7" id="KW-1133">Transmembrane helix</keyword>
<dbReference type="RefSeq" id="WP_041385600.1">
    <property type="nucleotide sequence ID" value="NZ_BPTT01000001.1"/>
</dbReference>
<feature type="compositionally biased region" description="Low complexity" evidence="6">
    <location>
        <begin position="167"/>
        <end position="178"/>
    </location>
</feature>
<evidence type="ECO:0000256" key="3">
    <source>
        <dbReference type="ARBA" id="ARBA00022741"/>
    </source>
</evidence>
<evidence type="ECO:0000256" key="6">
    <source>
        <dbReference type="SAM" id="MobiDB-lite"/>
    </source>
</evidence>
<accession>A0AA37I1Y6</accession>
<dbReference type="PANTHER" id="PTHR24345:SF0">
    <property type="entry name" value="CELL CYCLE SERINE_THREONINE-PROTEIN KINASE CDC5_MSD2"/>
    <property type="match status" value="1"/>
</dbReference>
<dbReference type="SMART" id="SM00220">
    <property type="entry name" value="S_TKc"/>
    <property type="match status" value="1"/>
</dbReference>
<dbReference type="InterPro" id="IPR008271">
    <property type="entry name" value="Ser/Thr_kinase_AS"/>
</dbReference>
<feature type="compositionally biased region" description="Polar residues" evidence="6">
    <location>
        <begin position="1"/>
        <end position="12"/>
    </location>
</feature>
<keyword evidence="7" id="KW-0812">Transmembrane</keyword>
<feature type="compositionally biased region" description="Pro residues" evidence="6">
    <location>
        <begin position="142"/>
        <end position="156"/>
    </location>
</feature>
<dbReference type="PROSITE" id="PS50011">
    <property type="entry name" value="PROTEIN_KINASE_DOM"/>
    <property type="match status" value="1"/>
</dbReference>
<evidence type="ECO:0000256" key="5">
    <source>
        <dbReference type="ARBA" id="ARBA00022840"/>
    </source>
</evidence>
<evidence type="ECO:0000256" key="4">
    <source>
        <dbReference type="ARBA" id="ARBA00022777"/>
    </source>
</evidence>
<dbReference type="EMBL" id="BPTT01000001">
    <property type="protein sequence ID" value="GJG33009.1"/>
    <property type="molecule type" value="Genomic_DNA"/>
</dbReference>
<comment type="caution">
    <text evidence="9">The sequence shown here is derived from an EMBL/GenBank/DDBJ whole genome shotgun (WGS) entry which is preliminary data.</text>
</comment>
<dbReference type="PANTHER" id="PTHR24345">
    <property type="entry name" value="SERINE/THREONINE-PROTEIN KINASE PLK"/>
    <property type="match status" value="1"/>
</dbReference>
<evidence type="ECO:0000256" key="2">
    <source>
        <dbReference type="ARBA" id="ARBA00022679"/>
    </source>
</evidence>
<evidence type="ECO:0000259" key="8">
    <source>
        <dbReference type="PROSITE" id="PS50011"/>
    </source>
</evidence>
<feature type="compositionally biased region" description="Pro residues" evidence="6">
    <location>
        <begin position="81"/>
        <end position="95"/>
    </location>
</feature>
<feature type="transmembrane region" description="Helical" evidence="7">
    <location>
        <begin position="957"/>
        <end position="978"/>
    </location>
</feature>
<dbReference type="GO" id="GO:0005524">
    <property type="term" value="F:ATP binding"/>
    <property type="evidence" value="ECO:0007669"/>
    <property type="project" value="UniProtKB-KW"/>
</dbReference>
<keyword evidence="2" id="KW-0808">Transferase</keyword>
<organism evidence="9 10">
    <name type="scientific">Xylanibacter ruminicola</name>
    <name type="common">Prevotella ruminicola</name>
    <dbReference type="NCBI Taxonomy" id="839"/>
    <lineage>
        <taxon>Bacteria</taxon>
        <taxon>Pseudomonadati</taxon>
        <taxon>Bacteroidota</taxon>
        <taxon>Bacteroidia</taxon>
        <taxon>Bacteroidales</taxon>
        <taxon>Prevotellaceae</taxon>
        <taxon>Xylanibacter</taxon>
    </lineage>
</organism>
<dbReference type="Gene3D" id="1.10.510.10">
    <property type="entry name" value="Transferase(Phosphotransferase) domain 1"/>
    <property type="match status" value="1"/>
</dbReference>
<dbReference type="GeneID" id="31500152"/>
<protein>
    <recommendedName>
        <fullName evidence="8">Protein kinase domain-containing protein</fullName>
    </recommendedName>
</protein>
<evidence type="ECO:0000313" key="10">
    <source>
        <dbReference type="Proteomes" id="UP000887097"/>
    </source>
</evidence>
<dbReference type="InterPro" id="IPR011009">
    <property type="entry name" value="Kinase-like_dom_sf"/>
</dbReference>
<reference evidence="9" key="1">
    <citation type="submission" date="2021-08" db="EMBL/GenBank/DDBJ databases">
        <title>Prevotella lacticifex sp. nov., isolated from rumen of cow.</title>
        <authorList>
            <person name="Shinkai T."/>
            <person name="Ikeyama N."/>
            <person name="Kumagai M."/>
            <person name="Ohmori H."/>
            <person name="Sakamoto M."/>
            <person name="Ohkuma M."/>
            <person name="Mitsumori M."/>
        </authorList>
    </citation>
    <scope>NUCLEOTIDE SEQUENCE</scope>
    <source>
        <strain evidence="9">JCM 8259</strain>
    </source>
</reference>
<feature type="region of interest" description="Disordered" evidence="6">
    <location>
        <begin position="1"/>
        <end position="181"/>
    </location>
</feature>
<feature type="transmembrane region" description="Helical" evidence="7">
    <location>
        <begin position="1018"/>
        <end position="1040"/>
    </location>
</feature>
<feature type="transmembrane region" description="Helical" evidence="7">
    <location>
        <begin position="990"/>
        <end position="1012"/>
    </location>
</feature>
<feature type="transmembrane region" description="Helical" evidence="7">
    <location>
        <begin position="1104"/>
        <end position="1126"/>
    </location>
</feature>